<comment type="caution">
    <text evidence="1">The sequence shown here is derived from an EMBL/GenBank/DDBJ whole genome shotgun (WGS) entry which is preliminary data.</text>
</comment>
<name>A0A1Q9AJQ9_9HYPH</name>
<dbReference type="Proteomes" id="UP000186143">
    <property type="component" value="Unassembled WGS sequence"/>
</dbReference>
<accession>A0A1Q9AJQ9</accession>
<organism evidence="1 3">
    <name type="scientific">Xaviernesmea rhizosphaerae</name>
    <dbReference type="NCBI Taxonomy" id="1672749"/>
    <lineage>
        <taxon>Bacteria</taxon>
        <taxon>Pseudomonadati</taxon>
        <taxon>Pseudomonadota</taxon>
        <taxon>Alphaproteobacteria</taxon>
        <taxon>Hyphomicrobiales</taxon>
        <taxon>Rhizobiaceae</taxon>
        <taxon>Rhizobium/Agrobacterium group</taxon>
        <taxon>Xaviernesmea</taxon>
    </lineage>
</organism>
<dbReference type="STRING" id="1672749.BJF92_23260"/>
<proteinExistence type="predicted"/>
<evidence type="ECO:0000313" key="4">
    <source>
        <dbReference type="Proteomes" id="UP000192652"/>
    </source>
</evidence>
<dbReference type="OrthoDB" id="7192139at2"/>
<dbReference type="EMBL" id="MSPX01000013">
    <property type="protein sequence ID" value="OQP85562.1"/>
    <property type="molecule type" value="Genomic_DNA"/>
</dbReference>
<reference evidence="2" key="2">
    <citation type="submission" date="2016-12" db="EMBL/GenBank/DDBJ databases">
        <authorList>
            <person name="Zhang X."/>
            <person name="Zhao J."/>
        </authorList>
    </citation>
    <scope>NUCLEOTIDE SEQUENCE</scope>
    <source>
        <strain evidence="2">RD15</strain>
    </source>
</reference>
<evidence type="ECO:0000313" key="3">
    <source>
        <dbReference type="Proteomes" id="UP000186143"/>
    </source>
</evidence>
<dbReference type="InterPro" id="IPR036412">
    <property type="entry name" value="HAD-like_sf"/>
</dbReference>
<reference evidence="2 4" key="3">
    <citation type="journal article" date="2017" name="Antonie Van Leeuwenhoek">
        <title>Rhizobium rhizosphaerae sp. nov., a novel species isolated from rice rhizosphere.</title>
        <authorList>
            <person name="Zhao J.J."/>
            <person name="Zhang J."/>
            <person name="Zhang R.J."/>
            <person name="Zhang C.W."/>
            <person name="Yin H.Q."/>
            <person name="Zhang X.X."/>
        </authorList>
    </citation>
    <scope>NUCLEOTIDE SEQUENCE [LARGE SCALE GENOMIC DNA]</scope>
    <source>
        <strain evidence="2 4">RD15</strain>
    </source>
</reference>
<reference evidence="1 3" key="1">
    <citation type="submission" date="2016-09" db="EMBL/GenBank/DDBJ databases">
        <title>Rhizobium sp. nov., a novel species isolated from the rice rhizosphere.</title>
        <authorList>
            <person name="Zhao J."/>
            <person name="Zhang X."/>
        </authorList>
    </citation>
    <scope>NUCLEOTIDE SEQUENCE [LARGE SCALE GENOMIC DNA]</scope>
    <source>
        <strain evidence="1 3">MH17</strain>
    </source>
</reference>
<keyword evidence="4" id="KW-1185">Reference proteome</keyword>
<dbReference type="Proteomes" id="UP000192652">
    <property type="component" value="Unassembled WGS sequence"/>
</dbReference>
<sequence length="231" mass="25629">MTLVPRDAVDLDAAHRDPIALGDRPLVVLDVDDVVLQFLAPFEAFLTSLGHRLVPRSFRLHGNILSSATEEALPDETVSQLILDFFEAQERWQTPFAEAVEALEALSRRADIVFLTAMPPVYALKRRRLLDRLGLCFPLIATESPKGPVVASLHGGRPLPVAFVDDMVYNLSSVASHVPDCLLLHMRPESPMHRHAPETPDPALRARDWREAQRILEAHVGAPADPRVTPI</sequence>
<dbReference type="AlphaFoldDB" id="A0A1Q9AJQ9"/>
<dbReference type="EMBL" id="MKIO01000029">
    <property type="protein sequence ID" value="OLP55461.1"/>
    <property type="molecule type" value="Genomic_DNA"/>
</dbReference>
<protein>
    <submittedName>
        <fullName evidence="1">Uncharacterized protein</fullName>
    </submittedName>
</protein>
<evidence type="ECO:0000313" key="1">
    <source>
        <dbReference type="EMBL" id="OLP55461.1"/>
    </source>
</evidence>
<gene>
    <name evidence="1" type="ORF">BJF92_23260</name>
    <name evidence="2" type="ORF">BTR14_15360</name>
</gene>
<dbReference type="SUPFAM" id="SSF56784">
    <property type="entry name" value="HAD-like"/>
    <property type="match status" value="1"/>
</dbReference>
<dbReference type="RefSeq" id="WP_075635001.1">
    <property type="nucleotide sequence ID" value="NZ_MKIO01000029.1"/>
</dbReference>
<evidence type="ECO:0000313" key="2">
    <source>
        <dbReference type="EMBL" id="OQP85562.1"/>
    </source>
</evidence>